<dbReference type="SUPFAM" id="SSF52518">
    <property type="entry name" value="Thiamin diphosphate-binding fold (THDP-binding)"/>
    <property type="match status" value="2"/>
</dbReference>
<accession>A0A0S3PR61</accession>
<keyword evidence="2 3" id="KW-0786">Thiamine pyrophosphate</keyword>
<evidence type="ECO:0000259" key="6">
    <source>
        <dbReference type="Pfam" id="PF02776"/>
    </source>
</evidence>
<dbReference type="FunFam" id="3.40.50.970:FF:000007">
    <property type="entry name" value="Acetolactate synthase"/>
    <property type="match status" value="1"/>
</dbReference>
<reference evidence="7 8" key="1">
    <citation type="submission" date="2015-08" db="EMBL/GenBank/DDBJ databases">
        <title>Investigation of the bacterial diversity of lava forest soil.</title>
        <authorList>
            <person name="Lee J.S."/>
        </authorList>
    </citation>
    <scope>NUCLEOTIDE SEQUENCE [LARGE SCALE GENOMIC DNA]</scope>
    <source>
        <strain evidence="7 8">GJW-30</strain>
    </source>
</reference>
<dbReference type="InterPro" id="IPR045229">
    <property type="entry name" value="TPP_enz"/>
</dbReference>
<dbReference type="InterPro" id="IPR012001">
    <property type="entry name" value="Thiamin_PyroP_enz_TPP-bd_dom"/>
</dbReference>
<evidence type="ECO:0000313" key="7">
    <source>
        <dbReference type="EMBL" id="BAT58440.1"/>
    </source>
</evidence>
<dbReference type="SUPFAM" id="SSF52467">
    <property type="entry name" value="DHS-like NAD/FAD-binding domain"/>
    <property type="match status" value="1"/>
</dbReference>
<dbReference type="GO" id="GO:0050660">
    <property type="term" value="F:flavin adenine dinucleotide binding"/>
    <property type="evidence" value="ECO:0007669"/>
    <property type="project" value="TreeGrafter"/>
</dbReference>
<dbReference type="GO" id="GO:0005948">
    <property type="term" value="C:acetolactate synthase complex"/>
    <property type="evidence" value="ECO:0007669"/>
    <property type="project" value="TreeGrafter"/>
</dbReference>
<feature type="domain" description="Thiamine pyrophosphate enzyme central" evidence="4">
    <location>
        <begin position="194"/>
        <end position="331"/>
    </location>
</feature>
<organism evidence="7 8">
    <name type="scientific">Variibacter gotjawalensis</name>
    <dbReference type="NCBI Taxonomy" id="1333996"/>
    <lineage>
        <taxon>Bacteria</taxon>
        <taxon>Pseudomonadati</taxon>
        <taxon>Pseudomonadota</taxon>
        <taxon>Alphaproteobacteria</taxon>
        <taxon>Hyphomicrobiales</taxon>
        <taxon>Nitrobacteraceae</taxon>
        <taxon>Variibacter</taxon>
    </lineage>
</organism>
<evidence type="ECO:0000259" key="5">
    <source>
        <dbReference type="Pfam" id="PF02775"/>
    </source>
</evidence>
<dbReference type="CDD" id="cd00568">
    <property type="entry name" value="TPP_enzymes"/>
    <property type="match status" value="1"/>
</dbReference>
<dbReference type="Gene3D" id="3.40.50.970">
    <property type="match status" value="2"/>
</dbReference>
<dbReference type="GO" id="GO:0030976">
    <property type="term" value="F:thiamine pyrophosphate binding"/>
    <property type="evidence" value="ECO:0007669"/>
    <property type="project" value="InterPro"/>
</dbReference>
<dbReference type="GO" id="GO:0009097">
    <property type="term" value="P:isoleucine biosynthetic process"/>
    <property type="evidence" value="ECO:0007669"/>
    <property type="project" value="TreeGrafter"/>
</dbReference>
<proteinExistence type="inferred from homology"/>
<dbReference type="GO" id="GO:0003984">
    <property type="term" value="F:acetolactate synthase activity"/>
    <property type="evidence" value="ECO:0007669"/>
    <property type="project" value="UniProtKB-EC"/>
</dbReference>
<feature type="domain" description="Thiamine pyrophosphate enzyme N-terminal TPP-binding" evidence="6">
    <location>
        <begin position="9"/>
        <end position="121"/>
    </location>
</feature>
<dbReference type="InterPro" id="IPR011766">
    <property type="entry name" value="TPP_enzyme_TPP-bd"/>
</dbReference>
<protein>
    <submittedName>
        <fullName evidence="7">Acetolactate synthase isozyme 2 large subunit</fullName>
        <ecNumber evidence="7">2.2.1.6</ecNumber>
    </submittedName>
</protein>
<dbReference type="NCBIfam" id="NF006052">
    <property type="entry name" value="PRK08199.1"/>
    <property type="match status" value="1"/>
</dbReference>
<dbReference type="Proteomes" id="UP000236884">
    <property type="component" value="Chromosome"/>
</dbReference>
<dbReference type="RefSeq" id="WP_096352357.1">
    <property type="nucleotide sequence ID" value="NZ_AP014946.1"/>
</dbReference>
<dbReference type="GO" id="GO:0009099">
    <property type="term" value="P:L-valine biosynthetic process"/>
    <property type="evidence" value="ECO:0007669"/>
    <property type="project" value="TreeGrafter"/>
</dbReference>
<dbReference type="InterPro" id="IPR012000">
    <property type="entry name" value="Thiamin_PyroP_enz_cen_dom"/>
</dbReference>
<feature type="domain" description="Thiamine pyrophosphate enzyme TPP-binding" evidence="5">
    <location>
        <begin position="389"/>
        <end position="535"/>
    </location>
</feature>
<evidence type="ECO:0000259" key="4">
    <source>
        <dbReference type="Pfam" id="PF00205"/>
    </source>
</evidence>
<dbReference type="CDD" id="cd07035">
    <property type="entry name" value="TPP_PYR_POX_like"/>
    <property type="match status" value="1"/>
</dbReference>
<dbReference type="EC" id="2.2.1.6" evidence="7"/>
<dbReference type="OrthoDB" id="4494979at2"/>
<evidence type="ECO:0000313" key="8">
    <source>
        <dbReference type="Proteomes" id="UP000236884"/>
    </source>
</evidence>
<dbReference type="InterPro" id="IPR029035">
    <property type="entry name" value="DHS-like_NAD/FAD-binding_dom"/>
</dbReference>
<evidence type="ECO:0000256" key="3">
    <source>
        <dbReference type="RuleBase" id="RU362132"/>
    </source>
</evidence>
<dbReference type="PANTHER" id="PTHR18968:SF120">
    <property type="entry name" value="ACETOLACTATE SYNTHASE LARGE SUBUNIT"/>
    <property type="match status" value="1"/>
</dbReference>
<dbReference type="EMBL" id="AP014946">
    <property type="protein sequence ID" value="BAT58440.1"/>
    <property type="molecule type" value="Genomic_DNA"/>
</dbReference>
<keyword evidence="7" id="KW-0808">Transferase</keyword>
<dbReference type="Gene3D" id="3.40.50.1220">
    <property type="entry name" value="TPP-binding domain"/>
    <property type="match status" value="1"/>
</dbReference>
<dbReference type="AlphaFoldDB" id="A0A0S3PR61"/>
<dbReference type="Pfam" id="PF02775">
    <property type="entry name" value="TPP_enzyme_C"/>
    <property type="match status" value="1"/>
</dbReference>
<dbReference type="KEGG" id="vgo:GJW-30_1_00965"/>
<evidence type="ECO:0000256" key="1">
    <source>
        <dbReference type="ARBA" id="ARBA00007812"/>
    </source>
</evidence>
<dbReference type="InterPro" id="IPR029061">
    <property type="entry name" value="THDP-binding"/>
</dbReference>
<sequence>MRGKDNTRSAAEVLVDHLITNGVNHAFCVPGESYLAVLDAFHDREINITVCRQEGGAAMMAEAVGKLTGRPGICFVTRGPGATNASAGVHIAKQDSTPMILFVGQIGRDMREREAFQELDYRAVFGTMAKWATEIDDPARIPEIVSRAFYEATSGRPGPVVIALPEDMLTERLNVPEAVPAELVETYPGLNEMARLQKMLWAAKKPIVILGGTRWSPNACASVARFAERFQIPVATSFRRAMLFDQTHACYAGDFGIGPNPTLLNYVKESDLVILVGGRMGEMPSQGYTLWDIPNPKKPLVHVHPGVEELGRVYRPTLAINASPTAFAAALEGVQPPTTIGWSGEAKRLHDGYLGWTDKATEVPGAVNMGEIIIHLRETLPDDAIICNGAGNFATWVHRFYRFRKFATQLAPTSGSMGYGLPAAVGAKRAFPDRTVVCVAGDGDYLMHGQEFATAVQYDLPIIVIVMDNSMYGTIRMHQEREYPGRISATALKNPDFAAYARAFGGFGATVEKTADFAKALEDAQKSGKPSIIHVKVDQQAITPSTTIDKLRETALARQKS</sequence>
<evidence type="ECO:0000256" key="2">
    <source>
        <dbReference type="ARBA" id="ARBA00023052"/>
    </source>
</evidence>
<gene>
    <name evidence="7" type="primary">ilvG_2</name>
    <name evidence="7" type="ORF">GJW-30_1_00965</name>
</gene>
<name>A0A0S3PR61_9BRAD</name>
<dbReference type="Pfam" id="PF02776">
    <property type="entry name" value="TPP_enzyme_N"/>
    <property type="match status" value="1"/>
</dbReference>
<dbReference type="GO" id="GO:0000287">
    <property type="term" value="F:magnesium ion binding"/>
    <property type="evidence" value="ECO:0007669"/>
    <property type="project" value="InterPro"/>
</dbReference>
<dbReference type="Pfam" id="PF00205">
    <property type="entry name" value="TPP_enzyme_M"/>
    <property type="match status" value="1"/>
</dbReference>
<keyword evidence="8" id="KW-1185">Reference proteome</keyword>
<comment type="similarity">
    <text evidence="1 3">Belongs to the TPP enzyme family.</text>
</comment>
<dbReference type="PANTHER" id="PTHR18968">
    <property type="entry name" value="THIAMINE PYROPHOSPHATE ENZYMES"/>
    <property type="match status" value="1"/>
</dbReference>